<keyword evidence="2" id="KW-0503">Monooxygenase</keyword>
<evidence type="ECO:0000313" key="2">
    <source>
        <dbReference type="EMBL" id="SNR44610.1"/>
    </source>
</evidence>
<dbReference type="InterPro" id="IPR011008">
    <property type="entry name" value="Dimeric_a/b-barrel"/>
</dbReference>
<reference evidence="2 3" key="1">
    <citation type="submission" date="2017-06" db="EMBL/GenBank/DDBJ databases">
        <authorList>
            <person name="Kim H.J."/>
            <person name="Triplett B.A."/>
        </authorList>
    </citation>
    <scope>NUCLEOTIDE SEQUENCE [LARGE SCALE GENOMIC DNA]</scope>
    <source>
        <strain evidence="2 3">DSM 43151</strain>
    </source>
</reference>
<dbReference type="OrthoDB" id="9798157at2"/>
<proteinExistence type="predicted"/>
<evidence type="ECO:0000259" key="1">
    <source>
        <dbReference type="PROSITE" id="PS51725"/>
    </source>
</evidence>
<sequence length="111" mass="12636">MILEVMLIDVMPGREDDFVAAYQLVRPLIAGTEGCRGLRLKHGVESTTRFMLLSQWDSVEAHDQNFRRTERFAQWRAAIVATLARPPLAEYFTDLPTVSGRPDPDHDFFAS</sequence>
<protein>
    <submittedName>
        <fullName evidence="2">Heme-degrading monooxygenase HmoA</fullName>
    </submittedName>
</protein>
<accession>A0A238WDG1</accession>
<dbReference type="PROSITE" id="PS51725">
    <property type="entry name" value="ABM"/>
    <property type="match status" value="1"/>
</dbReference>
<gene>
    <name evidence="2" type="ORF">SAMN06264365_102434</name>
</gene>
<dbReference type="Pfam" id="PF03992">
    <property type="entry name" value="ABM"/>
    <property type="match status" value="1"/>
</dbReference>
<keyword evidence="3" id="KW-1185">Reference proteome</keyword>
<keyword evidence="2" id="KW-0560">Oxidoreductase</keyword>
<organism evidence="2 3">
    <name type="scientific">Actinoplanes regularis</name>
    <dbReference type="NCBI Taxonomy" id="52697"/>
    <lineage>
        <taxon>Bacteria</taxon>
        <taxon>Bacillati</taxon>
        <taxon>Actinomycetota</taxon>
        <taxon>Actinomycetes</taxon>
        <taxon>Micromonosporales</taxon>
        <taxon>Micromonosporaceae</taxon>
        <taxon>Actinoplanes</taxon>
    </lineage>
</organism>
<name>A0A238WDG1_9ACTN</name>
<dbReference type="Gene3D" id="3.30.70.100">
    <property type="match status" value="1"/>
</dbReference>
<evidence type="ECO:0000313" key="3">
    <source>
        <dbReference type="Proteomes" id="UP000198415"/>
    </source>
</evidence>
<dbReference type="Proteomes" id="UP000198415">
    <property type="component" value="Unassembled WGS sequence"/>
</dbReference>
<dbReference type="InterPro" id="IPR007138">
    <property type="entry name" value="ABM_dom"/>
</dbReference>
<feature type="domain" description="ABM" evidence="1">
    <location>
        <begin position="2"/>
        <end position="92"/>
    </location>
</feature>
<dbReference type="AlphaFoldDB" id="A0A238WDG1"/>
<dbReference type="RefSeq" id="WP_089292232.1">
    <property type="nucleotide sequence ID" value="NZ_BOMU01000028.1"/>
</dbReference>
<dbReference type="SUPFAM" id="SSF54909">
    <property type="entry name" value="Dimeric alpha+beta barrel"/>
    <property type="match status" value="1"/>
</dbReference>
<dbReference type="EMBL" id="FZNR01000002">
    <property type="protein sequence ID" value="SNR44610.1"/>
    <property type="molecule type" value="Genomic_DNA"/>
</dbReference>
<dbReference type="GO" id="GO:0004497">
    <property type="term" value="F:monooxygenase activity"/>
    <property type="evidence" value="ECO:0007669"/>
    <property type="project" value="UniProtKB-KW"/>
</dbReference>